<name>A0A5B9W6J5_9BACT</name>
<keyword evidence="3" id="KW-1185">Reference proteome</keyword>
<dbReference type="RefSeq" id="WP_148595883.1">
    <property type="nucleotide sequence ID" value="NZ_CP042997.1"/>
</dbReference>
<accession>A0A5B9W6J5</accession>
<feature type="compositionally biased region" description="Basic and acidic residues" evidence="1">
    <location>
        <begin position="17"/>
        <end position="27"/>
    </location>
</feature>
<evidence type="ECO:0000313" key="2">
    <source>
        <dbReference type="EMBL" id="QEH36168.1"/>
    </source>
</evidence>
<gene>
    <name evidence="2" type="ORF">OJF2_47280</name>
</gene>
<feature type="compositionally biased region" description="Basic and acidic residues" evidence="1">
    <location>
        <begin position="47"/>
        <end position="59"/>
    </location>
</feature>
<dbReference type="EMBL" id="CP042997">
    <property type="protein sequence ID" value="QEH36168.1"/>
    <property type="molecule type" value="Genomic_DNA"/>
</dbReference>
<evidence type="ECO:0000256" key="1">
    <source>
        <dbReference type="SAM" id="MobiDB-lite"/>
    </source>
</evidence>
<sequence>MIDFATPPPTDELPAFDPERGLQDPRTIHPSPDDIFDDPAMPAVDESADRSDAPPREEGSPVAASPGIVDPRSEPAGPDI</sequence>
<proteinExistence type="predicted"/>
<protein>
    <submittedName>
        <fullName evidence="2">Uncharacterized protein</fullName>
    </submittedName>
</protein>
<dbReference type="Proteomes" id="UP000324233">
    <property type="component" value="Chromosome"/>
</dbReference>
<evidence type="ECO:0000313" key="3">
    <source>
        <dbReference type="Proteomes" id="UP000324233"/>
    </source>
</evidence>
<reference evidence="2 3" key="1">
    <citation type="submission" date="2019-08" db="EMBL/GenBank/DDBJ databases">
        <title>Deep-cultivation of Planctomycetes and their phenomic and genomic characterization uncovers novel biology.</title>
        <authorList>
            <person name="Wiegand S."/>
            <person name="Jogler M."/>
            <person name="Boedeker C."/>
            <person name="Pinto D."/>
            <person name="Vollmers J."/>
            <person name="Rivas-Marin E."/>
            <person name="Kohn T."/>
            <person name="Peeters S.H."/>
            <person name="Heuer A."/>
            <person name="Rast P."/>
            <person name="Oberbeckmann S."/>
            <person name="Bunk B."/>
            <person name="Jeske O."/>
            <person name="Meyerdierks A."/>
            <person name="Storesund J.E."/>
            <person name="Kallscheuer N."/>
            <person name="Luecker S."/>
            <person name="Lage O.M."/>
            <person name="Pohl T."/>
            <person name="Merkel B.J."/>
            <person name="Hornburger P."/>
            <person name="Mueller R.-W."/>
            <person name="Bruemmer F."/>
            <person name="Labrenz M."/>
            <person name="Spormann A.M."/>
            <person name="Op den Camp H."/>
            <person name="Overmann J."/>
            <person name="Amann R."/>
            <person name="Jetten M.S.M."/>
            <person name="Mascher T."/>
            <person name="Medema M.H."/>
            <person name="Devos D.P."/>
            <person name="Kaster A.-K."/>
            <person name="Ovreas L."/>
            <person name="Rohde M."/>
            <person name="Galperin M.Y."/>
            <person name="Jogler C."/>
        </authorList>
    </citation>
    <scope>NUCLEOTIDE SEQUENCE [LARGE SCALE GENOMIC DNA]</scope>
    <source>
        <strain evidence="2 3">OJF2</strain>
    </source>
</reference>
<organism evidence="2 3">
    <name type="scientific">Aquisphaera giovannonii</name>
    <dbReference type="NCBI Taxonomy" id="406548"/>
    <lineage>
        <taxon>Bacteria</taxon>
        <taxon>Pseudomonadati</taxon>
        <taxon>Planctomycetota</taxon>
        <taxon>Planctomycetia</taxon>
        <taxon>Isosphaerales</taxon>
        <taxon>Isosphaeraceae</taxon>
        <taxon>Aquisphaera</taxon>
    </lineage>
</organism>
<dbReference type="KEGG" id="agv:OJF2_47280"/>
<dbReference type="AlphaFoldDB" id="A0A5B9W6J5"/>
<feature type="region of interest" description="Disordered" evidence="1">
    <location>
        <begin position="1"/>
        <end position="80"/>
    </location>
</feature>
<feature type="compositionally biased region" description="Pro residues" evidence="1">
    <location>
        <begin position="1"/>
        <end position="11"/>
    </location>
</feature>